<gene>
    <name evidence="1" type="ORF">HPB50_003363</name>
</gene>
<organism evidence="1 2">
    <name type="scientific">Hyalomma asiaticum</name>
    <name type="common">Tick</name>
    <dbReference type="NCBI Taxonomy" id="266040"/>
    <lineage>
        <taxon>Eukaryota</taxon>
        <taxon>Metazoa</taxon>
        <taxon>Ecdysozoa</taxon>
        <taxon>Arthropoda</taxon>
        <taxon>Chelicerata</taxon>
        <taxon>Arachnida</taxon>
        <taxon>Acari</taxon>
        <taxon>Parasitiformes</taxon>
        <taxon>Ixodida</taxon>
        <taxon>Ixodoidea</taxon>
        <taxon>Ixodidae</taxon>
        <taxon>Hyalomminae</taxon>
        <taxon>Hyalomma</taxon>
    </lineage>
</organism>
<protein>
    <submittedName>
        <fullName evidence="1">Uncharacterized protein</fullName>
    </submittedName>
</protein>
<reference evidence="1" key="1">
    <citation type="submission" date="2020-05" db="EMBL/GenBank/DDBJ databases">
        <title>Large-scale comparative analyses of tick genomes elucidate their genetic diversity and vector capacities.</title>
        <authorList>
            <person name="Jia N."/>
            <person name="Wang J."/>
            <person name="Shi W."/>
            <person name="Du L."/>
            <person name="Sun Y."/>
            <person name="Zhan W."/>
            <person name="Jiang J."/>
            <person name="Wang Q."/>
            <person name="Zhang B."/>
            <person name="Ji P."/>
            <person name="Sakyi L.B."/>
            <person name="Cui X."/>
            <person name="Yuan T."/>
            <person name="Jiang B."/>
            <person name="Yang W."/>
            <person name="Lam T.T.-Y."/>
            <person name="Chang Q."/>
            <person name="Ding S."/>
            <person name="Wang X."/>
            <person name="Zhu J."/>
            <person name="Ruan X."/>
            <person name="Zhao L."/>
            <person name="Wei J."/>
            <person name="Que T."/>
            <person name="Du C."/>
            <person name="Cheng J."/>
            <person name="Dai P."/>
            <person name="Han X."/>
            <person name="Huang E."/>
            <person name="Gao Y."/>
            <person name="Liu J."/>
            <person name="Shao H."/>
            <person name="Ye R."/>
            <person name="Li L."/>
            <person name="Wei W."/>
            <person name="Wang X."/>
            <person name="Wang C."/>
            <person name="Yang T."/>
            <person name="Huo Q."/>
            <person name="Li W."/>
            <person name="Guo W."/>
            <person name="Chen H."/>
            <person name="Zhou L."/>
            <person name="Ni X."/>
            <person name="Tian J."/>
            <person name="Zhou Y."/>
            <person name="Sheng Y."/>
            <person name="Liu T."/>
            <person name="Pan Y."/>
            <person name="Xia L."/>
            <person name="Li J."/>
            <person name="Zhao F."/>
            <person name="Cao W."/>
        </authorList>
    </citation>
    <scope>NUCLEOTIDE SEQUENCE</scope>
    <source>
        <strain evidence="1">Hyas-2018</strain>
    </source>
</reference>
<dbReference type="EMBL" id="CM023481">
    <property type="protein sequence ID" value="KAH6944479.1"/>
    <property type="molecule type" value="Genomic_DNA"/>
</dbReference>
<evidence type="ECO:0000313" key="1">
    <source>
        <dbReference type="EMBL" id="KAH6944479.1"/>
    </source>
</evidence>
<name>A0ACB7TEK3_HYAAI</name>
<keyword evidence="2" id="KW-1185">Reference proteome</keyword>
<evidence type="ECO:0000313" key="2">
    <source>
        <dbReference type="Proteomes" id="UP000821845"/>
    </source>
</evidence>
<accession>A0ACB7TEK3</accession>
<dbReference type="Proteomes" id="UP000821845">
    <property type="component" value="Chromosome 1"/>
</dbReference>
<sequence>MSEVATKRGGDASEVLDGLKAHGNDSSSVDSTEPLTLFSLKRKLRKDYGRRVMEPLSRYFRAIYDLSAFANKVTFLDQCRIMNVVPPEYRVQCPDINNTRTVVRLLGICSYKLLLADLEYSWARKDQVAHLLELLYEELAGVLSSEDLHDVLAVSKVKYENVFEATQEKQRVMFAELLEEYEINSKKEKDKRRQS</sequence>
<comment type="caution">
    <text evidence="1">The sequence shown here is derived from an EMBL/GenBank/DDBJ whole genome shotgun (WGS) entry which is preliminary data.</text>
</comment>
<proteinExistence type="predicted"/>